<evidence type="ECO:0000313" key="3">
    <source>
        <dbReference type="Proteomes" id="UP000267145"/>
    </source>
</evidence>
<dbReference type="InterPro" id="IPR056632">
    <property type="entry name" value="DUF7730"/>
</dbReference>
<dbReference type="PANTHER" id="PTHR38790">
    <property type="entry name" value="2EXR DOMAIN-CONTAINING PROTEIN-RELATED"/>
    <property type="match status" value="1"/>
</dbReference>
<organism evidence="2 3">
    <name type="scientific">Verticillium nonalfalfae</name>
    <dbReference type="NCBI Taxonomy" id="1051616"/>
    <lineage>
        <taxon>Eukaryota</taxon>
        <taxon>Fungi</taxon>
        <taxon>Dikarya</taxon>
        <taxon>Ascomycota</taxon>
        <taxon>Pezizomycotina</taxon>
        <taxon>Sordariomycetes</taxon>
        <taxon>Hypocreomycetidae</taxon>
        <taxon>Glomerellales</taxon>
        <taxon>Plectosphaerellaceae</taxon>
        <taxon>Verticillium</taxon>
    </lineage>
</organism>
<protein>
    <recommendedName>
        <fullName evidence="1">DUF7730 domain-containing protein</fullName>
    </recommendedName>
</protein>
<name>A0A3M9YME2_9PEZI</name>
<accession>A0A3M9YME2</accession>
<dbReference type="RefSeq" id="XP_028498378.1">
    <property type="nucleotide sequence ID" value="XM_028643327.1"/>
</dbReference>
<dbReference type="AlphaFoldDB" id="A0A3M9YME2"/>
<comment type="caution">
    <text evidence="2">The sequence shown here is derived from an EMBL/GenBank/DDBJ whole genome shotgun (WGS) entry which is preliminary data.</text>
</comment>
<keyword evidence="3" id="KW-1185">Reference proteome</keyword>
<feature type="domain" description="DUF7730" evidence="1">
    <location>
        <begin position="33"/>
        <end position="257"/>
    </location>
</feature>
<reference evidence="2 3" key="1">
    <citation type="submission" date="2018-10" db="EMBL/GenBank/DDBJ databases">
        <title>Genome sequence of Verticillium nonalfalfae VnAa140.</title>
        <authorList>
            <person name="Stajich J.E."/>
            <person name="Kasson M.T."/>
        </authorList>
    </citation>
    <scope>NUCLEOTIDE SEQUENCE [LARGE SCALE GENOMIC DNA]</scope>
    <source>
        <strain evidence="2 3">VnAa140</strain>
    </source>
</reference>
<evidence type="ECO:0000313" key="2">
    <source>
        <dbReference type="EMBL" id="RNJ60220.1"/>
    </source>
</evidence>
<proteinExistence type="predicted"/>
<dbReference type="GeneID" id="39612941"/>
<dbReference type="Pfam" id="PF24864">
    <property type="entry name" value="DUF7730"/>
    <property type="match status" value="1"/>
</dbReference>
<dbReference type="Proteomes" id="UP000267145">
    <property type="component" value="Unassembled WGS sequence"/>
</dbReference>
<gene>
    <name evidence="2" type="ORF">D7B24_009252</name>
</gene>
<dbReference type="EMBL" id="RBVV01000009">
    <property type="protein sequence ID" value="RNJ60220.1"/>
    <property type="molecule type" value="Genomic_DNA"/>
</dbReference>
<sequence length="262" mass="30344">MSTPSGFQKLMTKARNFVPFLPPLPISPRFAKEQDASPLYSQLPVEVRQMIWQSVFGEHHAVHIYLSRNRIRAKECTQVDLEDTSTWGPHYRGACSQPGTRSQCDHVSFLLTCKKIYFEWIYTLYRGTLFDFSQSPRSLPLLYNRLPTTHVACISHVNLTWDLYRTLYLESKNPGKDEVLWLRIWDALAAMEGLAWLKFALRLNPAAQAWEHEWTERESMILSSIKKVTRPSFFEVTLPFPAAASTQEETLPCTIIRGAYIW</sequence>
<evidence type="ECO:0000259" key="1">
    <source>
        <dbReference type="Pfam" id="PF24864"/>
    </source>
</evidence>